<comment type="similarity">
    <text evidence="2">Belongs to the CDK2AP family.</text>
</comment>
<dbReference type="PANTHER" id="PTHR22607:SF3">
    <property type="entry name" value="CDK2-ASSOCIATED PROTEIN 1, ISOFORM B"/>
    <property type="match status" value="1"/>
</dbReference>
<accession>A0AB39ZYH5</accession>
<evidence type="ECO:0000256" key="2">
    <source>
        <dbReference type="ARBA" id="ARBA00008485"/>
    </source>
</evidence>
<evidence type="ECO:0000256" key="4">
    <source>
        <dbReference type="ARBA" id="ARBA00023242"/>
    </source>
</evidence>
<dbReference type="PANTHER" id="PTHR22607">
    <property type="entry name" value="DELETED IN ORAL CANCER 1/CDK2-ASSOCIATED PROTEIN 1"/>
    <property type="match status" value="1"/>
</dbReference>
<proteinExistence type="inferred from homology"/>
<evidence type="ECO:0000313" key="6">
    <source>
        <dbReference type="RefSeq" id="XP_016945668.4"/>
    </source>
</evidence>
<protein>
    <submittedName>
        <fullName evidence="6">Uncharacterized protein</fullName>
    </submittedName>
</protein>
<sequence>MDYLDIESFRSRYSDITVTAVPARSQEEEEQQPMAMDPEIAAKRNEPRVEITRVNGGAPSELSSTSNLAMLQRNRQQQNATAFAYATEYKEVMAKLEYTKYMQNQLQLMSMANGGSSAGGAGIDGLYGMMPTSISLDANANIEDKYSDLLNTLAEMRSELAPTIMGLRAPKDRLHRDIAQARYTVRECLLLLEKDCQQESEGSPTGE</sequence>
<keyword evidence="4" id="KW-0539">Nucleus</keyword>
<keyword evidence="5" id="KW-1185">Reference proteome</keyword>
<evidence type="ECO:0000256" key="1">
    <source>
        <dbReference type="ARBA" id="ARBA00004123"/>
    </source>
</evidence>
<keyword evidence="3" id="KW-0597">Phosphoprotein</keyword>
<dbReference type="Gene3D" id="6.10.140.1300">
    <property type="match status" value="1"/>
</dbReference>
<dbReference type="InterPro" id="IPR017266">
    <property type="entry name" value="DOC_1/2"/>
</dbReference>
<evidence type="ECO:0000313" key="5">
    <source>
        <dbReference type="Proteomes" id="UP001652628"/>
    </source>
</evidence>
<evidence type="ECO:0000256" key="3">
    <source>
        <dbReference type="ARBA" id="ARBA00022553"/>
    </source>
</evidence>
<dbReference type="GO" id="GO:0005634">
    <property type="term" value="C:nucleus"/>
    <property type="evidence" value="ECO:0007669"/>
    <property type="project" value="UniProtKB-SubCell"/>
</dbReference>
<organism evidence="5 6">
    <name type="scientific">Drosophila suzukii</name>
    <name type="common">Spotted-wing drosophila fruit fly</name>
    <dbReference type="NCBI Taxonomy" id="28584"/>
    <lineage>
        <taxon>Eukaryota</taxon>
        <taxon>Metazoa</taxon>
        <taxon>Ecdysozoa</taxon>
        <taxon>Arthropoda</taxon>
        <taxon>Hexapoda</taxon>
        <taxon>Insecta</taxon>
        <taxon>Pterygota</taxon>
        <taxon>Neoptera</taxon>
        <taxon>Endopterygota</taxon>
        <taxon>Diptera</taxon>
        <taxon>Brachycera</taxon>
        <taxon>Muscomorpha</taxon>
        <taxon>Ephydroidea</taxon>
        <taxon>Drosophilidae</taxon>
        <taxon>Drosophila</taxon>
        <taxon>Sophophora</taxon>
    </lineage>
</organism>
<name>A0AB39ZYH5_DROSZ</name>
<dbReference type="Pfam" id="PF09806">
    <property type="entry name" value="CDK2AP"/>
    <property type="match status" value="1"/>
</dbReference>
<dbReference type="GO" id="GO:0005737">
    <property type="term" value="C:cytoplasm"/>
    <property type="evidence" value="ECO:0007669"/>
    <property type="project" value="TreeGrafter"/>
</dbReference>
<dbReference type="GeneID" id="108021453"/>
<dbReference type="AlphaFoldDB" id="A0AB39ZYH5"/>
<reference evidence="6" key="1">
    <citation type="submission" date="2025-08" db="UniProtKB">
        <authorList>
            <consortium name="RefSeq"/>
        </authorList>
    </citation>
    <scope>IDENTIFICATION</scope>
</reference>
<dbReference type="RefSeq" id="XP_016945668.4">
    <property type="nucleotide sequence ID" value="XM_017090179.4"/>
</dbReference>
<dbReference type="Proteomes" id="UP001652628">
    <property type="component" value="Chromosome 2L"/>
</dbReference>
<gene>
    <name evidence="6" type="primary">LOC108021453</name>
</gene>
<comment type="subcellular location">
    <subcellularLocation>
        <location evidence="1">Nucleus</location>
    </subcellularLocation>
</comment>